<keyword evidence="3" id="KW-1185">Reference proteome</keyword>
<dbReference type="AlphaFoldDB" id="A0A4Z2E9J6"/>
<evidence type="ECO:0000256" key="1">
    <source>
        <dbReference type="SAM" id="MobiDB-lite"/>
    </source>
</evidence>
<reference evidence="2 3" key="1">
    <citation type="submission" date="2019-03" db="EMBL/GenBank/DDBJ databases">
        <title>First draft genome of Liparis tanakae, snailfish: a comprehensive survey of snailfish specific genes.</title>
        <authorList>
            <person name="Kim W."/>
            <person name="Song I."/>
            <person name="Jeong J.-H."/>
            <person name="Kim D."/>
            <person name="Kim S."/>
            <person name="Ryu S."/>
            <person name="Song J.Y."/>
            <person name="Lee S.K."/>
        </authorList>
    </citation>
    <scope>NUCLEOTIDE SEQUENCE [LARGE SCALE GENOMIC DNA]</scope>
    <source>
        <tissue evidence="2">Muscle</tissue>
    </source>
</reference>
<protein>
    <submittedName>
        <fullName evidence="2">Uncharacterized protein</fullName>
    </submittedName>
</protein>
<organism evidence="2 3">
    <name type="scientific">Liparis tanakae</name>
    <name type="common">Tanaka's snailfish</name>
    <dbReference type="NCBI Taxonomy" id="230148"/>
    <lineage>
        <taxon>Eukaryota</taxon>
        <taxon>Metazoa</taxon>
        <taxon>Chordata</taxon>
        <taxon>Craniata</taxon>
        <taxon>Vertebrata</taxon>
        <taxon>Euteleostomi</taxon>
        <taxon>Actinopterygii</taxon>
        <taxon>Neopterygii</taxon>
        <taxon>Teleostei</taxon>
        <taxon>Neoteleostei</taxon>
        <taxon>Acanthomorphata</taxon>
        <taxon>Eupercaria</taxon>
        <taxon>Perciformes</taxon>
        <taxon>Cottioidei</taxon>
        <taxon>Cottales</taxon>
        <taxon>Liparidae</taxon>
        <taxon>Liparis</taxon>
    </lineage>
</organism>
<dbReference type="OrthoDB" id="10642208at2759"/>
<gene>
    <name evidence="2" type="ORF">EYF80_064435</name>
</gene>
<evidence type="ECO:0000313" key="2">
    <source>
        <dbReference type="EMBL" id="TNN25435.1"/>
    </source>
</evidence>
<accession>A0A4Z2E9J6</accession>
<dbReference type="EMBL" id="SRLO01012541">
    <property type="protein sequence ID" value="TNN25435.1"/>
    <property type="molecule type" value="Genomic_DNA"/>
</dbReference>
<dbReference type="Proteomes" id="UP000314294">
    <property type="component" value="Unassembled WGS sequence"/>
</dbReference>
<sequence>MQRSNQSAARAKHFSLELILNKELDRQYRHEVKGHLSLGEQNRLQRGGETPSGDGQEAQEDVPSSVGWDHRPPAARRGFVVVQEVCSGPGEAGLFLKAAPGGSILRSRVTLGALPGSRRPPAARVLKRIAVQRPQRAARRPAGTLCFLGGFEGARRDAKKTRPSLNTA</sequence>
<comment type="caution">
    <text evidence="2">The sequence shown here is derived from an EMBL/GenBank/DDBJ whole genome shotgun (WGS) entry which is preliminary data.</text>
</comment>
<evidence type="ECO:0000313" key="3">
    <source>
        <dbReference type="Proteomes" id="UP000314294"/>
    </source>
</evidence>
<feature type="region of interest" description="Disordered" evidence="1">
    <location>
        <begin position="31"/>
        <end position="71"/>
    </location>
</feature>
<name>A0A4Z2E9J6_9TELE</name>
<proteinExistence type="predicted"/>